<dbReference type="SUPFAM" id="SSF47413">
    <property type="entry name" value="lambda repressor-like DNA-binding domains"/>
    <property type="match status" value="1"/>
</dbReference>
<dbReference type="Pfam" id="PF01381">
    <property type="entry name" value="HTH_3"/>
    <property type="match status" value="1"/>
</dbReference>
<dbReference type="GO" id="GO:0003677">
    <property type="term" value="F:DNA binding"/>
    <property type="evidence" value="ECO:0007669"/>
    <property type="project" value="InterPro"/>
</dbReference>
<dbReference type="EMBL" id="BHZD01000001">
    <property type="protein sequence ID" value="GCD47913.1"/>
    <property type="molecule type" value="Genomic_DNA"/>
</dbReference>
<evidence type="ECO:0000313" key="2">
    <source>
        <dbReference type="EMBL" id="GCD47913.1"/>
    </source>
</evidence>
<evidence type="ECO:0000313" key="3">
    <source>
        <dbReference type="Proteomes" id="UP000286746"/>
    </source>
</evidence>
<dbReference type="Gene3D" id="1.10.260.40">
    <property type="entry name" value="lambda repressor-like DNA-binding domains"/>
    <property type="match status" value="1"/>
</dbReference>
<proteinExistence type="predicted"/>
<gene>
    <name evidence="2" type="ORF">GKJPGBOP_07707</name>
</gene>
<dbReference type="Proteomes" id="UP000286746">
    <property type="component" value="Unassembled WGS sequence"/>
</dbReference>
<comment type="caution">
    <text evidence="2">The sequence shown here is derived from an EMBL/GenBank/DDBJ whole genome shotgun (WGS) entry which is preliminary data.</text>
</comment>
<evidence type="ECO:0000259" key="1">
    <source>
        <dbReference type="PROSITE" id="PS50943"/>
    </source>
</evidence>
<dbReference type="InterPro" id="IPR001387">
    <property type="entry name" value="Cro/C1-type_HTH"/>
</dbReference>
<dbReference type="SMART" id="SM00530">
    <property type="entry name" value="HTH_XRE"/>
    <property type="match status" value="1"/>
</dbReference>
<dbReference type="CDD" id="cd00093">
    <property type="entry name" value="HTH_XRE"/>
    <property type="match status" value="1"/>
</dbReference>
<feature type="domain" description="HTH cro/C1-type" evidence="1">
    <location>
        <begin position="358"/>
        <end position="413"/>
    </location>
</feature>
<dbReference type="RefSeq" id="WP_246177837.1">
    <property type="nucleotide sequence ID" value="NZ_BHZD01000001.1"/>
</dbReference>
<accession>A0A401WEZ8</accession>
<organism evidence="2 3">
    <name type="scientific">Streptomyces paromomycinus</name>
    <name type="common">Streptomyces rimosus subsp. paromomycinus</name>
    <dbReference type="NCBI Taxonomy" id="92743"/>
    <lineage>
        <taxon>Bacteria</taxon>
        <taxon>Bacillati</taxon>
        <taxon>Actinomycetota</taxon>
        <taxon>Actinomycetes</taxon>
        <taxon>Kitasatosporales</taxon>
        <taxon>Streptomycetaceae</taxon>
        <taxon>Streptomyces</taxon>
    </lineage>
</organism>
<name>A0A401WEZ8_STREY</name>
<keyword evidence="3" id="KW-1185">Reference proteome</keyword>
<dbReference type="InterPro" id="IPR010982">
    <property type="entry name" value="Lambda_DNA-bd_dom_sf"/>
</dbReference>
<dbReference type="AlphaFoldDB" id="A0A401WEZ8"/>
<sequence>MTYRLVVAREARSRLNALRRDDTRAARLVGEAVTALLEQGPRLGPPLVLPVGASLRAGEPREALDYWYQRQLTLLQKVRRAVTETATCRRQLDQHIAELTKRSRRLADLGAQAAASGRRDLAREAKEHWSAVRHQQVLLGESRADVREREAALLGISRRVQNEVDLFRSRRAGVEAVQRAGRAQQGVHEACGEADGAADADAAACAAADGAVAMARAAACDMVADAERLERAVQEPLGARPSETELYELRLRALTGRDLRVLCTVEAGKAAGGTGAAEAVVLLAVAADHTQWWEWYAYALPLARKRLARRESAGREPGAEDENFCGGGDFLRDWYPGRDEDRHRGAASLTTRNRGQRLATVRRHRGLTQEQLAVRMGVPAARVAAVEEGGPGSMEVRTLVAYVAALGGRLEIVADFDTERLVLG</sequence>
<reference evidence="2 3" key="1">
    <citation type="submission" date="2018-11" db="EMBL/GenBank/DDBJ databases">
        <title>Whole genome sequence of Streptomyces paromomycinus NBRC 15454(T).</title>
        <authorList>
            <person name="Komaki H."/>
            <person name="Tamura T."/>
        </authorList>
    </citation>
    <scope>NUCLEOTIDE SEQUENCE [LARGE SCALE GENOMIC DNA]</scope>
    <source>
        <strain evidence="2 3">NBRC 15454</strain>
    </source>
</reference>
<dbReference type="PROSITE" id="PS50943">
    <property type="entry name" value="HTH_CROC1"/>
    <property type="match status" value="1"/>
</dbReference>
<protein>
    <submittedName>
        <fullName evidence="2">Phage shock protein A</fullName>
    </submittedName>
</protein>